<feature type="domain" description="HTH lysR-type" evidence="5">
    <location>
        <begin position="73"/>
        <end position="130"/>
    </location>
</feature>
<dbReference type="CDD" id="cd08414">
    <property type="entry name" value="PBP2_LTTR_aromatics_like"/>
    <property type="match status" value="1"/>
</dbReference>
<dbReference type="Proteomes" id="UP000654471">
    <property type="component" value="Unassembled WGS sequence"/>
</dbReference>
<evidence type="ECO:0000256" key="1">
    <source>
        <dbReference type="ARBA" id="ARBA00009437"/>
    </source>
</evidence>
<comment type="caution">
    <text evidence="6">The sequence shown here is derived from an EMBL/GenBank/DDBJ whole genome shotgun (WGS) entry which is preliminary data.</text>
</comment>
<dbReference type="Pfam" id="PF03466">
    <property type="entry name" value="LysR_substrate"/>
    <property type="match status" value="1"/>
</dbReference>
<dbReference type="PROSITE" id="PS50931">
    <property type="entry name" value="HTH_LYSR"/>
    <property type="match status" value="1"/>
</dbReference>
<comment type="similarity">
    <text evidence="1">Belongs to the LysR transcriptional regulatory family.</text>
</comment>
<organism evidence="6 7">
    <name type="scientific">Streptomyces albospinus</name>
    <dbReference type="NCBI Taxonomy" id="285515"/>
    <lineage>
        <taxon>Bacteria</taxon>
        <taxon>Bacillati</taxon>
        <taxon>Actinomycetota</taxon>
        <taxon>Actinomycetes</taxon>
        <taxon>Kitasatosporales</taxon>
        <taxon>Streptomycetaceae</taxon>
        <taxon>Streptomyces</taxon>
    </lineage>
</organism>
<gene>
    <name evidence="6" type="ORF">GCM10010211_26870</name>
</gene>
<dbReference type="PANTHER" id="PTHR30346">
    <property type="entry name" value="TRANSCRIPTIONAL DUAL REGULATOR HCAR-RELATED"/>
    <property type="match status" value="1"/>
</dbReference>
<protein>
    <submittedName>
        <fullName evidence="6">LysR family transcriptional regulator</fullName>
    </submittedName>
</protein>
<dbReference type="Pfam" id="PF00126">
    <property type="entry name" value="HTH_1"/>
    <property type="match status" value="1"/>
</dbReference>
<keyword evidence="3" id="KW-0238">DNA-binding</keyword>
<evidence type="ECO:0000313" key="6">
    <source>
        <dbReference type="EMBL" id="GGU60451.1"/>
    </source>
</evidence>
<dbReference type="InterPro" id="IPR036388">
    <property type="entry name" value="WH-like_DNA-bd_sf"/>
</dbReference>
<evidence type="ECO:0000256" key="2">
    <source>
        <dbReference type="ARBA" id="ARBA00023015"/>
    </source>
</evidence>
<dbReference type="Gene3D" id="3.40.190.10">
    <property type="entry name" value="Periplasmic binding protein-like II"/>
    <property type="match status" value="2"/>
</dbReference>
<evidence type="ECO:0000256" key="4">
    <source>
        <dbReference type="ARBA" id="ARBA00023163"/>
    </source>
</evidence>
<dbReference type="SUPFAM" id="SSF46785">
    <property type="entry name" value="Winged helix' DNA-binding domain"/>
    <property type="match status" value="1"/>
</dbReference>
<dbReference type="SUPFAM" id="SSF53850">
    <property type="entry name" value="Periplasmic binding protein-like II"/>
    <property type="match status" value="1"/>
</dbReference>
<evidence type="ECO:0000256" key="3">
    <source>
        <dbReference type="ARBA" id="ARBA00023125"/>
    </source>
</evidence>
<dbReference type="InterPro" id="IPR005119">
    <property type="entry name" value="LysR_subst-bd"/>
</dbReference>
<name>A0ABQ2V0B6_9ACTN</name>
<dbReference type="Gene3D" id="1.10.10.10">
    <property type="entry name" value="Winged helix-like DNA-binding domain superfamily/Winged helix DNA-binding domain"/>
    <property type="match status" value="1"/>
</dbReference>
<sequence length="374" mass="40395">MALHPEAVISQPARSQWRGAVAAVAAVPTWAVGVCDRGMGDVVRRGRAGAPPPFRKRERPGRRPWPRLIVARMDLRRLSSFLAVVEEEHFGRAAARLFLSPAAVTQHVQQLEREFGTRLLDRGRGPVMPTAAGRRLASHARTLLAAANAAMEDVAEAAQGRPSPGRGLRVGVMGHGSAELTPAAVGAFRRACPEVPVHLVELTFTEHCSALREDRVDVAFVRPAVAAEGIEVDILTTEQRIVAVSARSPLADAAHDGLRIADVIDLPFLRVPARTPRPFVDYLYFQDGERRAPDCALTPHDVLTSVAAGRGAGSGLKSFARYYPWPGTVFVPVLDAPPAHSVLVTRAGDPHQEVRIFRALTVALARELGEFAAR</sequence>
<accession>A0ABQ2V0B6</accession>
<keyword evidence="4" id="KW-0804">Transcription</keyword>
<proteinExistence type="inferred from homology"/>
<evidence type="ECO:0000259" key="5">
    <source>
        <dbReference type="PROSITE" id="PS50931"/>
    </source>
</evidence>
<reference evidence="7" key="1">
    <citation type="journal article" date="2019" name="Int. J. Syst. Evol. Microbiol.">
        <title>The Global Catalogue of Microorganisms (GCM) 10K type strain sequencing project: providing services to taxonomists for standard genome sequencing and annotation.</title>
        <authorList>
            <consortium name="The Broad Institute Genomics Platform"/>
            <consortium name="The Broad Institute Genome Sequencing Center for Infectious Disease"/>
            <person name="Wu L."/>
            <person name="Ma J."/>
        </authorList>
    </citation>
    <scope>NUCLEOTIDE SEQUENCE [LARGE SCALE GENOMIC DNA]</scope>
    <source>
        <strain evidence="7">JCM 3399</strain>
    </source>
</reference>
<evidence type="ECO:0000313" key="7">
    <source>
        <dbReference type="Proteomes" id="UP000654471"/>
    </source>
</evidence>
<dbReference type="InterPro" id="IPR036390">
    <property type="entry name" value="WH_DNA-bd_sf"/>
</dbReference>
<dbReference type="PANTHER" id="PTHR30346:SF0">
    <property type="entry name" value="HCA OPERON TRANSCRIPTIONAL ACTIVATOR HCAR"/>
    <property type="match status" value="1"/>
</dbReference>
<keyword evidence="7" id="KW-1185">Reference proteome</keyword>
<dbReference type="InterPro" id="IPR000847">
    <property type="entry name" value="LysR_HTH_N"/>
</dbReference>
<keyword evidence="2" id="KW-0805">Transcription regulation</keyword>
<dbReference type="EMBL" id="BMRP01000007">
    <property type="protein sequence ID" value="GGU60451.1"/>
    <property type="molecule type" value="Genomic_DNA"/>
</dbReference>